<accession>A0AAW2XLK6</accession>
<sequence>MDKGRAALLPESTGRGSTARVGGAAKGLGTPSRVASKFKRNLSPHLLGDTYALQTIPDKPGSCTSEIARLSSPPPLKIL</sequence>
<protein>
    <submittedName>
        <fullName evidence="2">Uncharacterized protein</fullName>
    </submittedName>
</protein>
<gene>
    <name evidence="2" type="ORF">Slati_0801800</name>
</gene>
<dbReference type="AlphaFoldDB" id="A0AAW2XLK6"/>
<reference evidence="2" key="2">
    <citation type="journal article" date="2024" name="Plant">
        <title>Genomic evolution and insights into agronomic trait innovations of Sesamum species.</title>
        <authorList>
            <person name="Miao H."/>
            <person name="Wang L."/>
            <person name="Qu L."/>
            <person name="Liu H."/>
            <person name="Sun Y."/>
            <person name="Le M."/>
            <person name="Wang Q."/>
            <person name="Wei S."/>
            <person name="Zheng Y."/>
            <person name="Lin W."/>
            <person name="Duan Y."/>
            <person name="Cao H."/>
            <person name="Xiong S."/>
            <person name="Wang X."/>
            <person name="Wei L."/>
            <person name="Li C."/>
            <person name="Ma Q."/>
            <person name="Ju M."/>
            <person name="Zhao R."/>
            <person name="Li G."/>
            <person name="Mu C."/>
            <person name="Tian Q."/>
            <person name="Mei H."/>
            <person name="Zhang T."/>
            <person name="Gao T."/>
            <person name="Zhang H."/>
        </authorList>
    </citation>
    <scope>NUCLEOTIDE SEQUENCE</scope>
    <source>
        <strain evidence="2">KEN1</strain>
    </source>
</reference>
<proteinExistence type="predicted"/>
<reference evidence="2" key="1">
    <citation type="submission" date="2020-06" db="EMBL/GenBank/DDBJ databases">
        <authorList>
            <person name="Li T."/>
            <person name="Hu X."/>
            <person name="Zhang T."/>
            <person name="Song X."/>
            <person name="Zhang H."/>
            <person name="Dai N."/>
            <person name="Sheng W."/>
            <person name="Hou X."/>
            <person name="Wei L."/>
        </authorList>
    </citation>
    <scope>NUCLEOTIDE SEQUENCE</scope>
    <source>
        <strain evidence="2">KEN1</strain>
        <tissue evidence="2">Leaf</tissue>
    </source>
</reference>
<feature type="region of interest" description="Disordered" evidence="1">
    <location>
        <begin position="1"/>
        <end position="32"/>
    </location>
</feature>
<name>A0AAW2XLK6_9LAMI</name>
<evidence type="ECO:0000256" key="1">
    <source>
        <dbReference type="SAM" id="MobiDB-lite"/>
    </source>
</evidence>
<dbReference type="EMBL" id="JACGWN010000003">
    <property type="protein sequence ID" value="KAL0454626.1"/>
    <property type="molecule type" value="Genomic_DNA"/>
</dbReference>
<evidence type="ECO:0000313" key="2">
    <source>
        <dbReference type="EMBL" id="KAL0454626.1"/>
    </source>
</evidence>
<comment type="caution">
    <text evidence="2">The sequence shown here is derived from an EMBL/GenBank/DDBJ whole genome shotgun (WGS) entry which is preliminary data.</text>
</comment>
<organism evidence="2">
    <name type="scientific">Sesamum latifolium</name>
    <dbReference type="NCBI Taxonomy" id="2727402"/>
    <lineage>
        <taxon>Eukaryota</taxon>
        <taxon>Viridiplantae</taxon>
        <taxon>Streptophyta</taxon>
        <taxon>Embryophyta</taxon>
        <taxon>Tracheophyta</taxon>
        <taxon>Spermatophyta</taxon>
        <taxon>Magnoliopsida</taxon>
        <taxon>eudicotyledons</taxon>
        <taxon>Gunneridae</taxon>
        <taxon>Pentapetalae</taxon>
        <taxon>asterids</taxon>
        <taxon>lamiids</taxon>
        <taxon>Lamiales</taxon>
        <taxon>Pedaliaceae</taxon>
        <taxon>Sesamum</taxon>
    </lineage>
</organism>